<keyword evidence="1" id="KW-1133">Transmembrane helix</keyword>
<gene>
    <name evidence="3" type="ORF">DesyoDRAFT_3330</name>
</gene>
<feature type="domain" description="YcxB-like C-terminal" evidence="2">
    <location>
        <begin position="109"/>
        <end position="167"/>
    </location>
</feature>
<name>H5Y5A9_9FIRM</name>
<sequence length="180" mass="21141">MNFEYKLNEQDLVDFNLFHITYSKLSRRSYFIQRYVLSLSFLVLPFLLRRFTNLPLGYWFVVFILLYVYWVAVYPKRLKKIVSRKISKMLAGGKNNSVVGTHSLAISGSEIIDKSEYSEARTQFSDIENIVEDKEHIFVYVNSNSAHIIPLRIFENENQKQEFLTLLRQKAGKTDGVLKK</sequence>
<keyword evidence="1" id="KW-0812">Transmembrane</keyword>
<dbReference type="InterPro" id="IPR025588">
    <property type="entry name" value="YcxB-like_C"/>
</dbReference>
<evidence type="ECO:0000313" key="4">
    <source>
        <dbReference type="Proteomes" id="UP000005104"/>
    </source>
</evidence>
<keyword evidence="4" id="KW-1185">Reference proteome</keyword>
<evidence type="ECO:0000259" key="2">
    <source>
        <dbReference type="Pfam" id="PF14317"/>
    </source>
</evidence>
<dbReference type="RefSeq" id="WP_007784718.1">
    <property type="nucleotide sequence ID" value="NZ_CM001441.1"/>
</dbReference>
<evidence type="ECO:0000256" key="1">
    <source>
        <dbReference type="SAM" id="Phobius"/>
    </source>
</evidence>
<reference evidence="3 4" key="1">
    <citation type="submission" date="2011-11" db="EMBL/GenBank/DDBJ databases">
        <title>The Noncontiguous Finished genome of Desulfosporosinus youngiae DSM 17734.</title>
        <authorList>
            <consortium name="US DOE Joint Genome Institute (JGI-PGF)"/>
            <person name="Lucas S."/>
            <person name="Han J."/>
            <person name="Lapidus A."/>
            <person name="Cheng J.-F."/>
            <person name="Goodwin L."/>
            <person name="Pitluck S."/>
            <person name="Peters L."/>
            <person name="Ovchinnikova G."/>
            <person name="Lu M."/>
            <person name="Land M.L."/>
            <person name="Hauser L."/>
            <person name="Pester M."/>
            <person name="Spring S."/>
            <person name="Ollivier B."/>
            <person name="Rattei T."/>
            <person name="Klenk H.-P."/>
            <person name="Wagner M."/>
            <person name="Loy A."/>
            <person name="Woyke T.J."/>
        </authorList>
    </citation>
    <scope>NUCLEOTIDE SEQUENCE [LARGE SCALE GENOMIC DNA]</scope>
    <source>
        <strain evidence="3 4">DSM 17734</strain>
    </source>
</reference>
<feature type="transmembrane region" description="Helical" evidence="1">
    <location>
        <begin position="57"/>
        <end position="75"/>
    </location>
</feature>
<dbReference type="Pfam" id="PF14317">
    <property type="entry name" value="YcxB"/>
    <property type="match status" value="1"/>
</dbReference>
<keyword evidence="1" id="KW-0472">Membrane</keyword>
<protein>
    <recommendedName>
        <fullName evidence="2">YcxB-like C-terminal domain-containing protein</fullName>
    </recommendedName>
</protein>
<organism evidence="3 4">
    <name type="scientific">Desulfosporosinus youngiae DSM 17734</name>
    <dbReference type="NCBI Taxonomy" id="768710"/>
    <lineage>
        <taxon>Bacteria</taxon>
        <taxon>Bacillati</taxon>
        <taxon>Bacillota</taxon>
        <taxon>Clostridia</taxon>
        <taxon>Eubacteriales</taxon>
        <taxon>Desulfitobacteriaceae</taxon>
        <taxon>Desulfosporosinus</taxon>
    </lineage>
</organism>
<evidence type="ECO:0000313" key="3">
    <source>
        <dbReference type="EMBL" id="EHQ90359.1"/>
    </source>
</evidence>
<proteinExistence type="predicted"/>
<dbReference type="HOGENOM" id="CLU_104164_0_0_9"/>
<feature type="transmembrane region" description="Helical" evidence="1">
    <location>
        <begin position="32"/>
        <end position="51"/>
    </location>
</feature>
<dbReference type="OrthoDB" id="339559at2"/>
<dbReference type="STRING" id="768710.DesyoDRAFT_3330"/>
<dbReference type="AlphaFoldDB" id="H5Y5A9"/>
<accession>H5Y5A9</accession>
<dbReference type="Proteomes" id="UP000005104">
    <property type="component" value="Chromosome"/>
</dbReference>
<dbReference type="EMBL" id="CM001441">
    <property type="protein sequence ID" value="EHQ90359.1"/>
    <property type="molecule type" value="Genomic_DNA"/>
</dbReference>
<dbReference type="eggNOG" id="ENOG5032W40">
    <property type="taxonomic scope" value="Bacteria"/>
</dbReference>